<proteinExistence type="predicted"/>
<dbReference type="SMART" id="SM00387">
    <property type="entry name" value="HATPase_c"/>
    <property type="match status" value="1"/>
</dbReference>
<evidence type="ECO:0000256" key="7">
    <source>
        <dbReference type="ARBA" id="ARBA00023012"/>
    </source>
</evidence>
<comment type="subcellular location">
    <subcellularLocation>
        <location evidence="2">Cell membrane</location>
    </subcellularLocation>
</comment>
<dbReference type="EC" id="2.7.13.3" evidence="3"/>
<dbReference type="GO" id="GO:0000155">
    <property type="term" value="F:phosphorelay sensor kinase activity"/>
    <property type="evidence" value="ECO:0007669"/>
    <property type="project" value="InterPro"/>
</dbReference>
<evidence type="ECO:0000259" key="10">
    <source>
        <dbReference type="PROSITE" id="PS50109"/>
    </source>
</evidence>
<dbReference type="EMBL" id="PPEL01000014">
    <property type="protein sequence ID" value="PNV65885.1"/>
    <property type="molecule type" value="Genomic_DNA"/>
</dbReference>
<reference evidence="11 12" key="1">
    <citation type="journal article" date="2018" name="Int. J. Syst. Evol. Microbiol.">
        <title>Rubneribacter badeniensis gen. nov., sp. nov. and Enteroscipio rubneri gen. nov., sp. nov., new members of the Eggerthellaceae isolated from human faeces.</title>
        <authorList>
            <person name="Danylec N."/>
            <person name="Gobl A."/>
            <person name="Stoll D.A."/>
            <person name="Hetzer B."/>
            <person name="Kulling S.E."/>
            <person name="Huch M."/>
        </authorList>
    </citation>
    <scope>NUCLEOTIDE SEQUENCE [LARGE SCALE GENOMIC DNA]</scope>
    <source>
        <strain evidence="11 12">ResAG-85</strain>
    </source>
</reference>
<evidence type="ECO:0000256" key="9">
    <source>
        <dbReference type="SAM" id="Phobius"/>
    </source>
</evidence>
<evidence type="ECO:0000313" key="11">
    <source>
        <dbReference type="EMBL" id="PNV65885.1"/>
    </source>
</evidence>
<dbReference type="PROSITE" id="PS50109">
    <property type="entry name" value="HIS_KIN"/>
    <property type="match status" value="1"/>
</dbReference>
<comment type="catalytic activity">
    <reaction evidence="1">
        <text>ATP + protein L-histidine = ADP + protein N-phospho-L-histidine.</text>
        <dbReference type="EC" id="2.7.13.3"/>
    </reaction>
</comment>
<comment type="caution">
    <text evidence="11">The sequence shown here is derived from an EMBL/GenBank/DDBJ whole genome shotgun (WGS) entry which is preliminary data.</text>
</comment>
<dbReference type="SUPFAM" id="SSF47384">
    <property type="entry name" value="Homodimeric domain of signal transducing histidine kinase"/>
    <property type="match status" value="1"/>
</dbReference>
<dbReference type="GO" id="GO:0005886">
    <property type="term" value="C:plasma membrane"/>
    <property type="evidence" value="ECO:0007669"/>
    <property type="project" value="UniProtKB-SubCell"/>
</dbReference>
<evidence type="ECO:0000256" key="2">
    <source>
        <dbReference type="ARBA" id="ARBA00004236"/>
    </source>
</evidence>
<dbReference type="CDD" id="cd00082">
    <property type="entry name" value="HisKA"/>
    <property type="match status" value="1"/>
</dbReference>
<dbReference type="InterPro" id="IPR036097">
    <property type="entry name" value="HisK_dim/P_sf"/>
</dbReference>
<dbReference type="GO" id="GO:0004721">
    <property type="term" value="F:phosphoprotein phosphatase activity"/>
    <property type="evidence" value="ECO:0007669"/>
    <property type="project" value="TreeGrafter"/>
</dbReference>
<dbReference type="PANTHER" id="PTHR45453:SF1">
    <property type="entry name" value="PHOSPHATE REGULON SENSOR PROTEIN PHOR"/>
    <property type="match status" value="1"/>
</dbReference>
<evidence type="ECO:0000256" key="6">
    <source>
        <dbReference type="ARBA" id="ARBA00022777"/>
    </source>
</evidence>
<dbReference type="Pfam" id="PF02518">
    <property type="entry name" value="HATPase_c"/>
    <property type="match status" value="1"/>
</dbReference>
<dbReference type="GO" id="GO:0016036">
    <property type="term" value="P:cellular response to phosphate starvation"/>
    <property type="evidence" value="ECO:0007669"/>
    <property type="project" value="TreeGrafter"/>
</dbReference>
<keyword evidence="4" id="KW-0597">Phosphoprotein</keyword>
<evidence type="ECO:0000256" key="4">
    <source>
        <dbReference type="ARBA" id="ARBA00022553"/>
    </source>
</evidence>
<dbReference type="InterPro" id="IPR004358">
    <property type="entry name" value="Sig_transdc_His_kin-like_C"/>
</dbReference>
<evidence type="ECO:0000313" key="12">
    <source>
        <dbReference type="Proteomes" id="UP000236488"/>
    </source>
</evidence>
<dbReference type="Pfam" id="PF00512">
    <property type="entry name" value="HisKA"/>
    <property type="match status" value="1"/>
</dbReference>
<evidence type="ECO:0000256" key="1">
    <source>
        <dbReference type="ARBA" id="ARBA00000085"/>
    </source>
</evidence>
<dbReference type="InterPro" id="IPR003594">
    <property type="entry name" value="HATPase_dom"/>
</dbReference>
<dbReference type="PRINTS" id="PR00344">
    <property type="entry name" value="BCTRLSENSOR"/>
</dbReference>
<sequence>MRQRVGCAGHEEKEAVAMFELLLAGFVLVVACAAGAVALYERELRRLARFLEERDPASNERAGVEFATSGTRALARAVNATLDAQREASAAAVEHARAFRRDLAALSHDIRTPLAGAQGYLQLYARTKDEAERARCVAEARERLAAMRTLTDRLFDHAKAADPDAELTLERVEVLPVLADVLAAAYPDFLERGTAPVVDFADEEFSATADADALARVFANLVTNALRHGAGDVRIIQRGRTLSFSNAVPAGAAPDAERLFDRFYKADAARGGEGAGLGLSIVASLCEKMGAKAAAHWEGDELAITLTLAE</sequence>
<accession>A0A2K2U6B7</accession>
<evidence type="ECO:0000256" key="3">
    <source>
        <dbReference type="ARBA" id="ARBA00012438"/>
    </source>
</evidence>
<keyword evidence="7" id="KW-0902">Two-component regulatory system</keyword>
<keyword evidence="9" id="KW-1133">Transmembrane helix</keyword>
<keyword evidence="12" id="KW-1185">Reference proteome</keyword>
<dbReference type="CDD" id="cd00075">
    <property type="entry name" value="HATPase"/>
    <property type="match status" value="1"/>
</dbReference>
<keyword evidence="9" id="KW-0812">Transmembrane</keyword>
<protein>
    <recommendedName>
        <fullName evidence="8">Sensor-like histidine kinase SenX3</fullName>
        <ecNumber evidence="3">2.7.13.3</ecNumber>
    </recommendedName>
</protein>
<keyword evidence="6 11" id="KW-0418">Kinase</keyword>
<keyword evidence="9" id="KW-0472">Membrane</keyword>
<dbReference type="Gene3D" id="1.10.287.130">
    <property type="match status" value="1"/>
</dbReference>
<keyword evidence="5" id="KW-0808">Transferase</keyword>
<dbReference type="Gene3D" id="3.30.565.10">
    <property type="entry name" value="Histidine kinase-like ATPase, C-terminal domain"/>
    <property type="match status" value="1"/>
</dbReference>
<dbReference type="Proteomes" id="UP000236488">
    <property type="component" value="Unassembled WGS sequence"/>
</dbReference>
<name>A0A2K2U6B7_9ACTN</name>
<evidence type="ECO:0000256" key="5">
    <source>
        <dbReference type="ARBA" id="ARBA00022679"/>
    </source>
</evidence>
<feature type="transmembrane region" description="Helical" evidence="9">
    <location>
        <begin position="21"/>
        <end position="40"/>
    </location>
</feature>
<dbReference type="InterPro" id="IPR003661">
    <property type="entry name" value="HisK_dim/P_dom"/>
</dbReference>
<dbReference type="InterPro" id="IPR050351">
    <property type="entry name" value="BphY/WalK/GraS-like"/>
</dbReference>
<dbReference type="AlphaFoldDB" id="A0A2K2U6B7"/>
<dbReference type="SUPFAM" id="SSF55874">
    <property type="entry name" value="ATPase domain of HSP90 chaperone/DNA topoisomerase II/histidine kinase"/>
    <property type="match status" value="1"/>
</dbReference>
<dbReference type="PANTHER" id="PTHR45453">
    <property type="entry name" value="PHOSPHATE REGULON SENSOR PROTEIN PHOR"/>
    <property type="match status" value="1"/>
</dbReference>
<feature type="domain" description="Histidine kinase" evidence="10">
    <location>
        <begin position="105"/>
        <end position="310"/>
    </location>
</feature>
<dbReference type="SMART" id="SM00388">
    <property type="entry name" value="HisKA"/>
    <property type="match status" value="1"/>
</dbReference>
<gene>
    <name evidence="11" type="ORF">C2L80_04265</name>
</gene>
<organism evidence="11 12">
    <name type="scientific">Rubneribacter badeniensis</name>
    <dbReference type="NCBI Taxonomy" id="2070688"/>
    <lineage>
        <taxon>Bacteria</taxon>
        <taxon>Bacillati</taxon>
        <taxon>Actinomycetota</taxon>
        <taxon>Coriobacteriia</taxon>
        <taxon>Eggerthellales</taxon>
        <taxon>Eggerthellaceae</taxon>
        <taxon>Rubneribacter</taxon>
    </lineage>
</organism>
<evidence type="ECO:0000256" key="8">
    <source>
        <dbReference type="ARBA" id="ARBA00039401"/>
    </source>
</evidence>
<dbReference type="InterPro" id="IPR005467">
    <property type="entry name" value="His_kinase_dom"/>
</dbReference>
<dbReference type="InterPro" id="IPR036890">
    <property type="entry name" value="HATPase_C_sf"/>
</dbReference>
<dbReference type="PROSITE" id="PS51257">
    <property type="entry name" value="PROKAR_LIPOPROTEIN"/>
    <property type="match status" value="1"/>
</dbReference>